<dbReference type="Gene3D" id="3.40.50.1010">
    <property type="entry name" value="5'-nuclease"/>
    <property type="match status" value="1"/>
</dbReference>
<keyword evidence="5 16" id="KW-0548">Nucleotidyltransferase</keyword>
<evidence type="ECO:0000256" key="6">
    <source>
        <dbReference type="ARBA" id="ARBA00022705"/>
    </source>
</evidence>
<dbReference type="PRINTS" id="PR00868">
    <property type="entry name" value="DNAPOLI"/>
</dbReference>
<keyword evidence="9 16" id="KW-0378">Hydrolase</keyword>
<evidence type="ECO:0000259" key="17">
    <source>
        <dbReference type="SMART" id="SM00475"/>
    </source>
</evidence>
<dbReference type="InterPro" id="IPR018320">
    <property type="entry name" value="DNA_polymerase_1"/>
</dbReference>
<keyword evidence="4 16" id="KW-0808">Transferase</keyword>
<dbReference type="FunFam" id="1.10.150.20:FF:000003">
    <property type="entry name" value="DNA polymerase I"/>
    <property type="match status" value="1"/>
</dbReference>
<dbReference type="PROSITE" id="PS00447">
    <property type="entry name" value="DNA_POLYMERASE_A"/>
    <property type="match status" value="1"/>
</dbReference>
<evidence type="ECO:0000256" key="12">
    <source>
        <dbReference type="ARBA" id="ARBA00023125"/>
    </source>
</evidence>
<evidence type="ECO:0000313" key="20">
    <source>
        <dbReference type="Proteomes" id="UP000255517"/>
    </source>
</evidence>
<dbReference type="SUPFAM" id="SSF56672">
    <property type="entry name" value="DNA/RNA polymerases"/>
    <property type="match status" value="1"/>
</dbReference>
<dbReference type="CDD" id="cd09898">
    <property type="entry name" value="H3TH_53EXO"/>
    <property type="match status" value="1"/>
</dbReference>
<evidence type="ECO:0000256" key="9">
    <source>
        <dbReference type="ARBA" id="ARBA00022801"/>
    </source>
</evidence>
<dbReference type="EC" id="2.7.7.7" evidence="2 15"/>
<dbReference type="InterPro" id="IPR002421">
    <property type="entry name" value="5-3_exonuclease"/>
</dbReference>
<dbReference type="CDD" id="cd08637">
    <property type="entry name" value="DNA_pol_A_pol_I_C"/>
    <property type="match status" value="1"/>
</dbReference>
<comment type="subunit">
    <text evidence="16">Single-chain monomer with multiple functions.</text>
</comment>
<evidence type="ECO:0000256" key="11">
    <source>
        <dbReference type="ARBA" id="ARBA00022932"/>
    </source>
</evidence>
<dbReference type="NCBIfam" id="TIGR00593">
    <property type="entry name" value="pola"/>
    <property type="match status" value="1"/>
</dbReference>
<gene>
    <name evidence="16 19" type="primary">polA</name>
    <name evidence="19" type="ORF">NCTC13149_00998</name>
</gene>
<name>A0A379C4B9_9FIRM</name>
<evidence type="ECO:0000256" key="8">
    <source>
        <dbReference type="ARBA" id="ARBA00022763"/>
    </source>
</evidence>
<dbReference type="FunFam" id="1.10.150.20:FF:000002">
    <property type="entry name" value="DNA polymerase I"/>
    <property type="match status" value="1"/>
</dbReference>
<dbReference type="AlphaFoldDB" id="A0A379C4B9"/>
<dbReference type="GO" id="GO:0003677">
    <property type="term" value="F:DNA binding"/>
    <property type="evidence" value="ECO:0007669"/>
    <property type="project" value="UniProtKB-UniRule"/>
</dbReference>
<protein>
    <recommendedName>
        <fullName evidence="3 15">DNA polymerase I</fullName>
        <ecNumber evidence="2 15">2.7.7.7</ecNumber>
    </recommendedName>
</protein>
<sequence>MSKNIFLIIDGSSLFFRAFYALPLLKTKRGIYTNAIYGFVMMLENAIERVKPSHIVVCFDRKGKTFRSELYKDYKGTRQKTPNELEQQFPLVRDILKYMNIVVLDSPVYEADDIAGTLSLIASKEGYKSYLLTGDKDYYQLVDDNTNVLMTRKGITELEVVNLKSINDDYGISPQEFIDLKGLMGDSSDNIPGVPGIGPKTGLKLIKEYSTIENLYNHLSEISGKKLKENLEENKVQAFMSKKLGTIVRNIDLPVGLSDLKIKEYDYENLSKLYRDFEFNSILKRLPEKYQKEKTEEISDTFFQISNDSIDDIIENIKASKSFAFKFISDGKIYEGIDPFKIAILPKGYNTSVIDYNKDNLSNLKALWEDDSIEKLGYDLKEDIIVLQYNKIDLKNYCHDSMIAEYLLNSTESNYEIDHLASRYFNKAYKSEEELLGKGVKKKKFQEIDEGDLNSYFSYILNMVYTISPLQMEKIEAEGMKDLYVNVELPLIEVLANMEIVGIRTDVNILNEIDEKIKERINDLEFNIYKDADEQFNINSPKQLGQILFEKMDLPVIKKTKTGYSTSADVLEKLRGKSLIIDNILEYRKISKIKNTYIDGLRDVINKKTGRIHSRFNQTVTSTGRISSTEPNLQNIPIKTHEGRLIRKALLSSEGSSLVDSDYSQIELRVLASLSNDTYMINAFADGLDIHRKTASEVFHTPYDEVSDELRSMAKAVNFGIVYGISDYGLSQNLNIPRKEAKTYIDNYLGHFQGIKKYMNDIIHVGTEKGYVETLLHRRRYIPELKAKNFNIRSFGERIALNTPIQGTAADIIKIAMVGVYKELKKKNLKAKLILQIHDELVVDAPDEEVAEVCEIMKDVMDNALIMKVPLSVSMKTGKSLYETK</sequence>
<dbReference type="GO" id="GO:0006302">
    <property type="term" value="P:double-strand break repair"/>
    <property type="evidence" value="ECO:0007669"/>
    <property type="project" value="TreeGrafter"/>
</dbReference>
<keyword evidence="11 16" id="KW-0239">DNA-directed DNA polymerase</keyword>
<dbReference type="Gene3D" id="3.30.420.10">
    <property type="entry name" value="Ribonuclease H-like superfamily/Ribonuclease H"/>
    <property type="match status" value="1"/>
</dbReference>
<dbReference type="CDD" id="cd06140">
    <property type="entry name" value="DNA_polA_I_Bacillus_like_exo"/>
    <property type="match status" value="1"/>
</dbReference>
<evidence type="ECO:0000256" key="1">
    <source>
        <dbReference type="ARBA" id="ARBA00007705"/>
    </source>
</evidence>
<evidence type="ECO:0000256" key="14">
    <source>
        <dbReference type="ARBA" id="ARBA00049244"/>
    </source>
</evidence>
<evidence type="ECO:0000259" key="18">
    <source>
        <dbReference type="SMART" id="SM00482"/>
    </source>
</evidence>
<dbReference type="PANTHER" id="PTHR10133:SF27">
    <property type="entry name" value="DNA POLYMERASE NU"/>
    <property type="match status" value="1"/>
</dbReference>
<accession>A0A379C4B9</accession>
<keyword evidence="10 16" id="KW-0269">Exonuclease</keyword>
<keyword evidence="8 16" id="KW-0227">DNA damage</keyword>
<feature type="domain" description="DNA-directed DNA polymerase family A palm" evidence="18">
    <location>
        <begin position="643"/>
        <end position="849"/>
    </location>
</feature>
<evidence type="ECO:0000256" key="2">
    <source>
        <dbReference type="ARBA" id="ARBA00012417"/>
    </source>
</evidence>
<evidence type="ECO:0000256" key="13">
    <source>
        <dbReference type="ARBA" id="ARBA00023204"/>
    </source>
</evidence>
<evidence type="ECO:0000256" key="5">
    <source>
        <dbReference type="ARBA" id="ARBA00022695"/>
    </source>
</evidence>
<dbReference type="SMART" id="SM00279">
    <property type="entry name" value="HhH2"/>
    <property type="match status" value="1"/>
</dbReference>
<dbReference type="SMART" id="SM00482">
    <property type="entry name" value="POLAc"/>
    <property type="match status" value="1"/>
</dbReference>
<comment type="catalytic activity">
    <reaction evidence="14 16">
        <text>DNA(n) + a 2'-deoxyribonucleoside 5'-triphosphate = DNA(n+1) + diphosphate</text>
        <dbReference type="Rhea" id="RHEA:22508"/>
        <dbReference type="Rhea" id="RHEA-COMP:17339"/>
        <dbReference type="Rhea" id="RHEA-COMP:17340"/>
        <dbReference type="ChEBI" id="CHEBI:33019"/>
        <dbReference type="ChEBI" id="CHEBI:61560"/>
        <dbReference type="ChEBI" id="CHEBI:173112"/>
        <dbReference type="EC" id="2.7.7.7"/>
    </reaction>
</comment>
<dbReference type="Pfam" id="PF00476">
    <property type="entry name" value="DNA_pol_A"/>
    <property type="match status" value="1"/>
</dbReference>
<dbReference type="SMART" id="SM00475">
    <property type="entry name" value="53EXOc"/>
    <property type="match status" value="1"/>
</dbReference>
<evidence type="ECO:0000313" key="19">
    <source>
        <dbReference type="EMBL" id="SUB57182.1"/>
    </source>
</evidence>
<dbReference type="InterPro" id="IPR020045">
    <property type="entry name" value="DNA_polI_H3TH"/>
</dbReference>
<dbReference type="Pfam" id="PF02739">
    <property type="entry name" value="5_3_exonuc_N"/>
    <property type="match status" value="1"/>
</dbReference>
<dbReference type="InterPro" id="IPR043502">
    <property type="entry name" value="DNA/RNA_pol_sf"/>
</dbReference>
<dbReference type="GO" id="GO:0008409">
    <property type="term" value="F:5'-3' exonuclease activity"/>
    <property type="evidence" value="ECO:0007669"/>
    <property type="project" value="UniProtKB-UniRule"/>
</dbReference>
<keyword evidence="6 16" id="KW-0235">DNA replication</keyword>
<evidence type="ECO:0000256" key="10">
    <source>
        <dbReference type="ARBA" id="ARBA00022839"/>
    </source>
</evidence>
<keyword evidence="13 16" id="KW-0234">DNA repair</keyword>
<dbReference type="EMBL" id="UGSZ01000001">
    <property type="protein sequence ID" value="SUB57182.1"/>
    <property type="molecule type" value="Genomic_DNA"/>
</dbReference>
<dbReference type="PANTHER" id="PTHR10133">
    <property type="entry name" value="DNA POLYMERASE I"/>
    <property type="match status" value="1"/>
</dbReference>
<dbReference type="InterPro" id="IPR012337">
    <property type="entry name" value="RNaseH-like_sf"/>
</dbReference>
<dbReference type="NCBIfam" id="NF004397">
    <property type="entry name" value="PRK05755.1"/>
    <property type="match status" value="1"/>
</dbReference>
<comment type="function">
    <text evidence="16">In addition to polymerase activity, this DNA polymerase exhibits 5'-3' exonuclease activity.</text>
</comment>
<keyword evidence="7" id="KW-0540">Nuclease</keyword>
<evidence type="ECO:0000256" key="16">
    <source>
        <dbReference type="RuleBase" id="RU004460"/>
    </source>
</evidence>
<dbReference type="Pfam" id="PF01367">
    <property type="entry name" value="5_3_exonuc"/>
    <property type="match status" value="1"/>
</dbReference>
<dbReference type="Pfam" id="PF22619">
    <property type="entry name" value="DNA_polI_exo1"/>
    <property type="match status" value="1"/>
</dbReference>
<keyword evidence="12 16" id="KW-0238">DNA-binding</keyword>
<feature type="domain" description="5'-3' exonuclease" evidence="17">
    <location>
        <begin position="2"/>
        <end position="263"/>
    </location>
</feature>
<dbReference type="Gene3D" id="1.10.150.20">
    <property type="entry name" value="5' to 3' exonuclease, C-terminal subdomain"/>
    <property type="match status" value="2"/>
</dbReference>
<dbReference type="GO" id="GO:0006261">
    <property type="term" value="P:DNA-templated DNA replication"/>
    <property type="evidence" value="ECO:0007669"/>
    <property type="project" value="UniProtKB-UniRule"/>
</dbReference>
<evidence type="ECO:0000256" key="7">
    <source>
        <dbReference type="ARBA" id="ARBA00022722"/>
    </source>
</evidence>
<comment type="similarity">
    <text evidence="1 16">Belongs to the DNA polymerase type-A family.</text>
</comment>
<proteinExistence type="inferred from homology"/>
<organism evidence="19 20">
    <name type="scientific">Peptoniphilus lacrimalis</name>
    <dbReference type="NCBI Taxonomy" id="33031"/>
    <lineage>
        <taxon>Bacteria</taxon>
        <taxon>Bacillati</taxon>
        <taxon>Bacillota</taxon>
        <taxon>Tissierellia</taxon>
        <taxon>Tissierellales</taxon>
        <taxon>Peptoniphilaceae</taxon>
        <taxon>Peptoniphilus</taxon>
    </lineage>
</organism>
<dbReference type="STRING" id="1122949.GCA_000378725_00740"/>
<dbReference type="InterPro" id="IPR036279">
    <property type="entry name" value="5-3_exonuclease_C_sf"/>
</dbReference>
<dbReference type="Proteomes" id="UP000255517">
    <property type="component" value="Unassembled WGS sequence"/>
</dbReference>
<dbReference type="InterPro" id="IPR036397">
    <property type="entry name" value="RNaseH_sf"/>
</dbReference>
<evidence type="ECO:0000256" key="15">
    <source>
        <dbReference type="NCBIfam" id="TIGR00593"/>
    </source>
</evidence>
<dbReference type="GO" id="GO:0003887">
    <property type="term" value="F:DNA-directed DNA polymerase activity"/>
    <property type="evidence" value="ECO:0007669"/>
    <property type="project" value="UniProtKB-UniRule"/>
</dbReference>
<dbReference type="OrthoDB" id="9806424at2"/>
<evidence type="ECO:0000256" key="4">
    <source>
        <dbReference type="ARBA" id="ARBA00022679"/>
    </source>
</evidence>
<dbReference type="SUPFAM" id="SSF47807">
    <property type="entry name" value="5' to 3' exonuclease, C-terminal subdomain"/>
    <property type="match status" value="1"/>
</dbReference>
<dbReference type="InterPro" id="IPR054690">
    <property type="entry name" value="DNA_polI_exonuclease"/>
</dbReference>
<dbReference type="InterPro" id="IPR002298">
    <property type="entry name" value="DNA_polymerase_A"/>
</dbReference>
<dbReference type="FunFam" id="1.20.1060.10:FF:000001">
    <property type="entry name" value="DNA polymerase I"/>
    <property type="match status" value="1"/>
</dbReference>
<dbReference type="InterPro" id="IPR020046">
    <property type="entry name" value="5-3_exonucl_a-hlix_arch_N"/>
</dbReference>
<dbReference type="CDD" id="cd09859">
    <property type="entry name" value="PIN_53EXO"/>
    <property type="match status" value="1"/>
</dbReference>
<dbReference type="Gene3D" id="3.30.70.370">
    <property type="match status" value="1"/>
</dbReference>
<dbReference type="SUPFAM" id="SSF53098">
    <property type="entry name" value="Ribonuclease H-like"/>
    <property type="match status" value="1"/>
</dbReference>
<dbReference type="FunFam" id="3.40.50.1010:FF:000001">
    <property type="entry name" value="DNA polymerase I"/>
    <property type="match status" value="1"/>
</dbReference>
<reference evidence="19 20" key="1">
    <citation type="submission" date="2018-06" db="EMBL/GenBank/DDBJ databases">
        <authorList>
            <consortium name="Pathogen Informatics"/>
            <person name="Doyle S."/>
        </authorList>
    </citation>
    <scope>NUCLEOTIDE SEQUENCE [LARGE SCALE GENOMIC DNA]</scope>
    <source>
        <strain evidence="19 20">NCTC13149</strain>
    </source>
</reference>
<dbReference type="Gene3D" id="1.20.1060.10">
    <property type="entry name" value="Taq DNA Polymerase, Chain T, domain 4"/>
    <property type="match status" value="1"/>
</dbReference>
<dbReference type="InterPro" id="IPR001098">
    <property type="entry name" value="DNA-dir_DNA_pol_A_palm_dom"/>
</dbReference>
<dbReference type="InterPro" id="IPR019760">
    <property type="entry name" value="DNA-dir_DNA_pol_A_CS"/>
</dbReference>
<dbReference type="InterPro" id="IPR008918">
    <property type="entry name" value="HhH2"/>
</dbReference>
<evidence type="ECO:0000256" key="3">
    <source>
        <dbReference type="ARBA" id="ARBA00020311"/>
    </source>
</evidence>
<dbReference type="RefSeq" id="WP_019034608.1">
    <property type="nucleotide sequence ID" value="NZ_UGSZ01000001.1"/>
</dbReference>
<dbReference type="SUPFAM" id="SSF88723">
    <property type="entry name" value="PIN domain-like"/>
    <property type="match status" value="1"/>
</dbReference>
<dbReference type="InterPro" id="IPR029060">
    <property type="entry name" value="PIN-like_dom_sf"/>
</dbReference>